<dbReference type="Proteomes" id="UP000694255">
    <property type="component" value="Unassembled WGS sequence"/>
</dbReference>
<feature type="domain" description="DNA mismatch repair proteins mutS family" evidence="6">
    <location>
        <begin position="548"/>
        <end position="747"/>
    </location>
</feature>
<proteinExistence type="inferred from homology"/>
<dbReference type="GeneID" id="73467898"/>
<comment type="caution">
    <text evidence="7">The sequence shown here is derived from an EMBL/GenBank/DDBJ whole genome shotgun (WGS) entry which is preliminary data.</text>
</comment>
<evidence type="ECO:0000313" key="8">
    <source>
        <dbReference type="Proteomes" id="UP000694255"/>
    </source>
</evidence>
<dbReference type="Pfam" id="PF00488">
    <property type="entry name" value="MutS_V"/>
    <property type="match status" value="1"/>
</dbReference>
<dbReference type="OrthoDB" id="29596at2759"/>
<comment type="similarity">
    <text evidence="1">Belongs to the DNA mismatch repair MutS family.</text>
</comment>
<dbReference type="PANTHER" id="PTHR11361">
    <property type="entry name" value="DNA MISMATCH REPAIR PROTEIN MUTS FAMILY MEMBER"/>
    <property type="match status" value="1"/>
</dbReference>
<dbReference type="GO" id="GO:0051026">
    <property type="term" value="P:chiasma assembly"/>
    <property type="evidence" value="ECO:0007669"/>
    <property type="project" value="TreeGrafter"/>
</dbReference>
<evidence type="ECO:0000256" key="3">
    <source>
        <dbReference type="ARBA" id="ARBA00022840"/>
    </source>
</evidence>
<dbReference type="PIRSF" id="PIRSF005813">
    <property type="entry name" value="MSH2"/>
    <property type="match status" value="1"/>
</dbReference>
<dbReference type="Pfam" id="PF05190">
    <property type="entry name" value="MutS_IV"/>
    <property type="match status" value="1"/>
</dbReference>
<dbReference type="InterPro" id="IPR007861">
    <property type="entry name" value="DNA_mismatch_repair_MutS_clamp"/>
</dbReference>
<dbReference type="AlphaFoldDB" id="A0A8J5QQ39"/>
<evidence type="ECO:0000256" key="2">
    <source>
        <dbReference type="ARBA" id="ARBA00022741"/>
    </source>
</evidence>
<dbReference type="InterPro" id="IPR000432">
    <property type="entry name" value="DNA_mismatch_repair_MutS_C"/>
</dbReference>
<dbReference type="GO" id="GO:0006298">
    <property type="term" value="P:mismatch repair"/>
    <property type="evidence" value="ECO:0007669"/>
    <property type="project" value="InterPro"/>
</dbReference>
<dbReference type="InterPro" id="IPR007696">
    <property type="entry name" value="DNA_mismatch_repair_MutS_core"/>
</dbReference>
<feature type="coiled-coil region" evidence="4">
    <location>
        <begin position="361"/>
        <end position="388"/>
    </location>
</feature>
<dbReference type="InterPro" id="IPR045076">
    <property type="entry name" value="MutS"/>
</dbReference>
<evidence type="ECO:0000256" key="1">
    <source>
        <dbReference type="ARBA" id="ARBA00006271"/>
    </source>
</evidence>
<keyword evidence="4" id="KW-0175">Coiled coil</keyword>
<feature type="domain" description="DNA mismatch repair protein MutS core" evidence="5">
    <location>
        <begin position="210"/>
        <end position="533"/>
    </location>
</feature>
<dbReference type="GO" id="GO:0140664">
    <property type="term" value="F:ATP-dependent DNA damage sensor activity"/>
    <property type="evidence" value="ECO:0007669"/>
    <property type="project" value="InterPro"/>
</dbReference>
<evidence type="ECO:0008006" key="9">
    <source>
        <dbReference type="Google" id="ProtNLM"/>
    </source>
</evidence>
<dbReference type="GO" id="GO:0030983">
    <property type="term" value="F:mismatched DNA binding"/>
    <property type="evidence" value="ECO:0007669"/>
    <property type="project" value="InterPro"/>
</dbReference>
<keyword evidence="3" id="KW-0067">ATP-binding</keyword>
<dbReference type="InterPro" id="IPR011184">
    <property type="entry name" value="DNA_mismatch_repair_Msh2"/>
</dbReference>
<protein>
    <recommendedName>
        <fullName evidence="9">DNA mismatch repair proteins mutS family domain-containing protein</fullName>
    </recommendedName>
</protein>
<gene>
    <name evidence="7" type="ORF">J8A68_001097</name>
</gene>
<keyword evidence="2" id="KW-0547">Nucleotide-binding</keyword>
<name>A0A8J5QQ39_9ASCO</name>
<keyword evidence="8" id="KW-1185">Reference proteome</keyword>
<evidence type="ECO:0000259" key="6">
    <source>
        <dbReference type="SMART" id="SM00534"/>
    </source>
</evidence>
<sequence length="808" mass="91567">MDEETTVSEGINTSFDSSNEVVLSIDIKGLILGASCLNLANHTLSIWEDFQFSESRYYIESIIDETKPTIMLACSRIPQDSLSFLEDLSTKYDFKLNIKIVADFTKFNVTSLANSFDNISDHSTEGKLKVELMKTSALTSPVLKLAIGSINAIWLGIENYVDPSTNGIADLVENVEFATFEDHMFIDIDSLYSLQILSPQIKKLKITNKSQKRSLYELVNYTVTSDGSKLLRDWIRKPLTSIERINERQNVIRILADNSNKETRKLIQTSVKRMSSVTSHLKAVKSGKLAWNNWNSVLEFLQYAISLQKQIRSCFPTCEDIPEELSTFFTEYINEFQDLRNFLLQFIEVTSSQEDGKVRIINGVDEELDNLRQQYNNLDLIFQELGNAIAQKLGNNDVLNIVYIPQIGFLLSREQDLEADPNQLFIIPNEWREVFRTESHVYYKTEEVINLDEQFGDIFELIQDREIEIIQQLQEKLLQYEEPIIQISRAVVVLDCLCSLSEVSQLNSYVRPNIVTHDTLEIIKGRNPLVETAVDVFVPNDTVFSEQERIMVVTGANLSGKSVYLCQTALIVILAQIGCYVPAESVTMGVFDKVLTRIMSRESLDKQQSTFATDLYQLSKCISLSSSRSLLIIDEFGKGSDAIDSSAIFGGTLSFFLSRQDCPRCIFSTHFHELFKTEGLGSDFDSPKIKKVCMDILLQRQSTTEYDLITYLYNVRPGVVEKSFGIYCAKICGVPPSIVARADDIANKLENGVDLVAELMMLSETEEAGFRVAKSVVTNFLGIQYDDAEVDQENSIEYMGKFQQIFDV</sequence>
<dbReference type="EMBL" id="JAGSYN010000050">
    <property type="protein sequence ID" value="KAG7665409.1"/>
    <property type="molecule type" value="Genomic_DNA"/>
</dbReference>
<evidence type="ECO:0000256" key="4">
    <source>
        <dbReference type="SAM" id="Coils"/>
    </source>
</evidence>
<dbReference type="PANTHER" id="PTHR11361:SF20">
    <property type="entry name" value="MUTS PROTEIN HOMOLOG 5"/>
    <property type="match status" value="1"/>
</dbReference>
<dbReference type="GO" id="GO:0005634">
    <property type="term" value="C:nucleus"/>
    <property type="evidence" value="ECO:0007669"/>
    <property type="project" value="TreeGrafter"/>
</dbReference>
<dbReference type="SMART" id="SM00533">
    <property type="entry name" value="MUTSd"/>
    <property type="match status" value="1"/>
</dbReference>
<dbReference type="GO" id="GO:0005524">
    <property type="term" value="F:ATP binding"/>
    <property type="evidence" value="ECO:0007669"/>
    <property type="project" value="UniProtKB-KW"/>
</dbReference>
<dbReference type="RefSeq" id="XP_049265641.1">
    <property type="nucleotide sequence ID" value="XM_049404715.1"/>
</dbReference>
<evidence type="ECO:0000259" key="5">
    <source>
        <dbReference type="SMART" id="SM00533"/>
    </source>
</evidence>
<dbReference type="Pfam" id="PF05192">
    <property type="entry name" value="MutS_III"/>
    <property type="match status" value="1"/>
</dbReference>
<reference evidence="7 8" key="1">
    <citation type="journal article" date="2021" name="DNA Res.">
        <title>Genome analysis of Candida subhashii reveals its hybrid nature and dual mitochondrial genome conformations.</title>
        <authorList>
            <person name="Mixao V."/>
            <person name="Hegedusova E."/>
            <person name="Saus E."/>
            <person name="Pryszcz L.P."/>
            <person name="Cillingova A."/>
            <person name="Nosek J."/>
            <person name="Gabaldon T."/>
        </authorList>
    </citation>
    <scope>NUCLEOTIDE SEQUENCE [LARGE SCALE GENOMIC DNA]</scope>
    <source>
        <strain evidence="7 8">CBS 10753</strain>
    </source>
</reference>
<dbReference type="SMART" id="SM00534">
    <property type="entry name" value="MUTSac"/>
    <property type="match status" value="1"/>
</dbReference>
<accession>A0A8J5QQ39</accession>
<evidence type="ECO:0000313" key="7">
    <source>
        <dbReference type="EMBL" id="KAG7665409.1"/>
    </source>
</evidence>
<organism evidence="7 8">
    <name type="scientific">[Candida] subhashii</name>
    <dbReference type="NCBI Taxonomy" id="561895"/>
    <lineage>
        <taxon>Eukaryota</taxon>
        <taxon>Fungi</taxon>
        <taxon>Dikarya</taxon>
        <taxon>Ascomycota</taxon>
        <taxon>Saccharomycotina</taxon>
        <taxon>Pichiomycetes</taxon>
        <taxon>Debaryomycetaceae</taxon>
        <taxon>Spathaspora</taxon>
    </lineage>
</organism>